<dbReference type="GO" id="GO:0004497">
    <property type="term" value="F:monooxygenase activity"/>
    <property type="evidence" value="ECO:0007669"/>
    <property type="project" value="UniProtKB-KW"/>
</dbReference>
<organism evidence="4 5">
    <name type="scientific">Tectimicrobiota bacterium</name>
    <dbReference type="NCBI Taxonomy" id="2528274"/>
    <lineage>
        <taxon>Bacteria</taxon>
        <taxon>Pseudomonadati</taxon>
        <taxon>Nitrospinota/Tectimicrobiota group</taxon>
        <taxon>Candidatus Tectimicrobiota</taxon>
    </lineage>
</organism>
<comment type="caution">
    <text evidence="4">The sequence shown here is derived from an EMBL/GenBank/DDBJ whole genome shotgun (WGS) entry which is preliminary data.</text>
</comment>
<accession>A0A937W104</accession>
<evidence type="ECO:0000313" key="5">
    <source>
        <dbReference type="Proteomes" id="UP000712673"/>
    </source>
</evidence>
<dbReference type="InterPro" id="IPR050766">
    <property type="entry name" value="Bact_Lucif_Oxidored"/>
</dbReference>
<dbReference type="Proteomes" id="UP000712673">
    <property type="component" value="Unassembled WGS sequence"/>
</dbReference>
<evidence type="ECO:0000259" key="3">
    <source>
        <dbReference type="Pfam" id="PF00296"/>
    </source>
</evidence>
<dbReference type="PANTHER" id="PTHR30137:SF8">
    <property type="entry name" value="BLR5498 PROTEIN"/>
    <property type="match status" value="1"/>
</dbReference>
<feature type="domain" description="Luciferase-like" evidence="3">
    <location>
        <begin position="1"/>
        <end position="308"/>
    </location>
</feature>
<dbReference type="Pfam" id="PF00296">
    <property type="entry name" value="Bac_luciferase"/>
    <property type="match status" value="1"/>
</dbReference>
<reference evidence="4" key="1">
    <citation type="submission" date="2019-03" db="EMBL/GenBank/DDBJ databases">
        <title>Lake Tanganyika Metagenome-Assembled Genomes (MAGs).</title>
        <authorList>
            <person name="Tran P."/>
        </authorList>
    </citation>
    <scope>NUCLEOTIDE SEQUENCE</scope>
    <source>
        <strain evidence="4">K_DeepCast_65m_m2_066</strain>
    </source>
</reference>
<dbReference type="GO" id="GO:0016705">
    <property type="term" value="F:oxidoreductase activity, acting on paired donors, with incorporation or reduction of molecular oxygen"/>
    <property type="evidence" value="ECO:0007669"/>
    <property type="project" value="InterPro"/>
</dbReference>
<name>A0A937W104_UNCTE</name>
<evidence type="ECO:0000313" key="4">
    <source>
        <dbReference type="EMBL" id="MBM3223760.1"/>
    </source>
</evidence>
<dbReference type="EMBL" id="VGLS01000194">
    <property type="protein sequence ID" value="MBM3223760.1"/>
    <property type="molecule type" value="Genomic_DNA"/>
</dbReference>
<proteinExistence type="predicted"/>
<dbReference type="Gene3D" id="3.20.20.30">
    <property type="entry name" value="Luciferase-like domain"/>
    <property type="match status" value="1"/>
</dbReference>
<evidence type="ECO:0000256" key="1">
    <source>
        <dbReference type="ARBA" id="ARBA00023002"/>
    </source>
</evidence>
<dbReference type="InterPro" id="IPR011251">
    <property type="entry name" value="Luciferase-like_dom"/>
</dbReference>
<dbReference type="InterPro" id="IPR036661">
    <property type="entry name" value="Luciferase-like_sf"/>
</dbReference>
<dbReference type="GO" id="GO:0005829">
    <property type="term" value="C:cytosol"/>
    <property type="evidence" value="ECO:0007669"/>
    <property type="project" value="TreeGrafter"/>
</dbReference>
<evidence type="ECO:0000256" key="2">
    <source>
        <dbReference type="ARBA" id="ARBA00023033"/>
    </source>
</evidence>
<protein>
    <submittedName>
        <fullName evidence="4">LLM class flavin-dependent oxidoreductase</fullName>
    </submittedName>
</protein>
<keyword evidence="1" id="KW-0560">Oxidoreductase</keyword>
<sequence length="350" mass="39744">MKFGFFFQLPCAPQQTERERYRDTLVQIEHGDRLGFHTAWLAELHFYPEFSVMSAPLIVAAAAAQRTQQIRFGMAVSLLPLSDPIRTAEEAATVDLLSDGRLVFGVGRGTNPLHYGGFNIPMHESRERFNEALEIVTRAWTQPSVTYEGKYYQVKDVAVYPKPLQQPHPPIRIATNSSDTFPLAGDLGYPMFSSLVVVPLPRFRQDIAVYWQHFHAAGHQRTGNEVALLFPLYVAATEAEASQVPRASIMHYFQVLAQRMVAGDADLDSATRERNKEMQARLQRLTFEEVRENVAIIGTPEQCIERITWLREEFQLSELICWFNPGGLMPQETVLTSMSRFASQVMPHFP</sequence>
<keyword evidence="2" id="KW-0503">Monooxygenase</keyword>
<gene>
    <name evidence="4" type="ORF">FJZ47_08180</name>
</gene>
<dbReference type="SUPFAM" id="SSF51679">
    <property type="entry name" value="Bacterial luciferase-like"/>
    <property type="match status" value="1"/>
</dbReference>
<dbReference type="AlphaFoldDB" id="A0A937W104"/>
<dbReference type="PANTHER" id="PTHR30137">
    <property type="entry name" value="LUCIFERASE-LIKE MONOOXYGENASE"/>
    <property type="match status" value="1"/>
</dbReference>